<dbReference type="GO" id="GO:0051726">
    <property type="term" value="P:regulation of cell cycle"/>
    <property type="evidence" value="ECO:0007669"/>
    <property type="project" value="InterPro"/>
</dbReference>
<dbReference type="EMBL" id="CAICTM010000218">
    <property type="protein sequence ID" value="CAB9505118.1"/>
    <property type="molecule type" value="Genomic_DNA"/>
</dbReference>
<comment type="catalytic activity">
    <reaction evidence="5">
        <text>L-lysyl(79)-[histone H3] + 3 S-adenosyl-L-methionine = N(6),N(6),N(6)-trimethyl-L-lysyl(79)-[histone H3] + 3 S-adenosyl-L-homocysteine + 3 H(+)</text>
        <dbReference type="Rhea" id="RHEA:60328"/>
        <dbReference type="Rhea" id="RHEA-COMP:15549"/>
        <dbReference type="Rhea" id="RHEA-COMP:15552"/>
        <dbReference type="ChEBI" id="CHEBI:15378"/>
        <dbReference type="ChEBI" id="CHEBI:29969"/>
        <dbReference type="ChEBI" id="CHEBI:57856"/>
        <dbReference type="ChEBI" id="CHEBI:59789"/>
        <dbReference type="ChEBI" id="CHEBI:61961"/>
        <dbReference type="EC" id="2.1.1.360"/>
    </reaction>
</comment>
<evidence type="ECO:0000256" key="2">
    <source>
        <dbReference type="ARBA" id="ARBA00020987"/>
    </source>
</evidence>
<proteinExistence type="predicted"/>
<evidence type="ECO:0000259" key="8">
    <source>
        <dbReference type="Pfam" id="PF08123"/>
    </source>
</evidence>
<evidence type="ECO:0000256" key="3">
    <source>
        <dbReference type="ARBA" id="ARBA00022853"/>
    </source>
</evidence>
<name>A0A9N8H7Z3_9STRA</name>
<evidence type="ECO:0000313" key="10">
    <source>
        <dbReference type="Proteomes" id="UP001153069"/>
    </source>
</evidence>
<sequence>MTSQPMYRYQRQNLPVLLLASFLLLAALPVSSFVYQPGHRNSNPKSIRISAITTSDPLLPEENPDIDENQESLSGVSYRQVLQGLSRLYPPESLEERNAASRTDGYWPFIQKGQDPPKQFTYGEFDLGFFAQLLDRVQQEYDTSNDGDGWKDKVFCDIGSGAGRLVLAAAALHPQWKLCRGIEILQGISDVANAKLQECRDTAVTGSSEEEEEQQQQVDDSKEEDDDDDEEWVENEHGLLIKRETPEGPEEPETSEEIDATATYRLAIDDNQRLPLAPVEFVCGSFEDPYLYFGDVDCVFCFSSCMSESILQSLSQAIGRQCKPGAIVITTDFSLELEGYIGPYPDDDELPYGGYQLELVEHVDGYCWLTGGQSTAYIHRVQKSLWEPGSGPRIKPELPASEKAFRAIQAMEQERDEAAVKFLSGVRNNMVFAGYPEQWMPDPSDYQSRNEPDED</sequence>
<dbReference type="GO" id="GO:0140956">
    <property type="term" value="F:histone H3K79 trimethyltransferase activity"/>
    <property type="evidence" value="ECO:0007669"/>
    <property type="project" value="UniProtKB-EC"/>
</dbReference>
<comment type="caution">
    <text evidence="9">The sequence shown here is derived from an EMBL/GenBank/DDBJ whole genome shotgun (WGS) entry which is preliminary data.</text>
</comment>
<feature type="domain" description="DOT1" evidence="8">
    <location>
        <begin position="119"/>
        <end position="201"/>
    </location>
</feature>
<feature type="chain" id="PRO_5040445464" description="Histone-lysine N-methyltransferase, H3 lysine-79 specific" evidence="7">
    <location>
        <begin position="33"/>
        <end position="455"/>
    </location>
</feature>
<feature type="compositionally biased region" description="Acidic residues" evidence="6">
    <location>
        <begin position="247"/>
        <end position="257"/>
    </location>
</feature>
<dbReference type="EC" id="2.1.1.360" evidence="1"/>
<evidence type="ECO:0000256" key="5">
    <source>
        <dbReference type="ARBA" id="ARBA00047770"/>
    </source>
</evidence>
<feature type="compositionally biased region" description="Basic and acidic residues" evidence="6">
    <location>
        <begin position="234"/>
        <end position="246"/>
    </location>
</feature>
<dbReference type="OrthoDB" id="443402at2759"/>
<evidence type="ECO:0000256" key="7">
    <source>
        <dbReference type="SAM" id="SignalP"/>
    </source>
</evidence>
<dbReference type="Proteomes" id="UP001153069">
    <property type="component" value="Unassembled WGS sequence"/>
</dbReference>
<dbReference type="Gene3D" id="3.40.50.150">
    <property type="entry name" value="Vaccinia Virus protein VP39"/>
    <property type="match status" value="1"/>
</dbReference>
<accession>A0A9N8H7Z3</accession>
<dbReference type="SUPFAM" id="SSF53335">
    <property type="entry name" value="S-adenosyl-L-methionine-dependent methyltransferases"/>
    <property type="match status" value="1"/>
</dbReference>
<evidence type="ECO:0000313" key="9">
    <source>
        <dbReference type="EMBL" id="CAB9505118.1"/>
    </source>
</evidence>
<reference evidence="9" key="1">
    <citation type="submission" date="2020-06" db="EMBL/GenBank/DDBJ databases">
        <authorList>
            <consortium name="Plant Systems Biology data submission"/>
        </authorList>
    </citation>
    <scope>NUCLEOTIDE SEQUENCE</scope>
    <source>
        <strain evidence="9">D6</strain>
    </source>
</reference>
<keyword evidence="10" id="KW-1185">Reference proteome</keyword>
<evidence type="ECO:0000256" key="1">
    <source>
        <dbReference type="ARBA" id="ARBA00012190"/>
    </source>
</evidence>
<dbReference type="PANTHER" id="PTHR21451:SF19">
    <property type="entry name" value="ACTIVATED IN BLOCKED UNFOLDED PROTEIN RESPONSE"/>
    <property type="match status" value="1"/>
</dbReference>
<feature type="compositionally biased region" description="Acidic residues" evidence="6">
    <location>
        <begin position="221"/>
        <end position="233"/>
    </location>
</feature>
<dbReference type="InterPro" id="IPR030445">
    <property type="entry name" value="H3-K79_meTrfase"/>
</dbReference>
<dbReference type="AlphaFoldDB" id="A0A9N8H7Z3"/>
<keyword evidence="3" id="KW-0156">Chromatin regulator</keyword>
<feature type="signal peptide" evidence="7">
    <location>
        <begin position="1"/>
        <end position="32"/>
    </location>
</feature>
<dbReference type="PANTHER" id="PTHR21451">
    <property type="entry name" value="HISTONE H3 METHYLTRANSFERASE"/>
    <property type="match status" value="1"/>
</dbReference>
<keyword evidence="7" id="KW-0732">Signal</keyword>
<dbReference type="InterPro" id="IPR029063">
    <property type="entry name" value="SAM-dependent_MTases_sf"/>
</dbReference>
<protein>
    <recommendedName>
        <fullName evidence="2">Histone-lysine N-methyltransferase, H3 lysine-79 specific</fullName>
        <ecNumber evidence="1">2.1.1.360</ecNumber>
    </recommendedName>
    <alternativeName>
        <fullName evidence="4">Histone H3-K79 methyltransferase</fullName>
    </alternativeName>
</protein>
<organism evidence="9 10">
    <name type="scientific">Seminavis robusta</name>
    <dbReference type="NCBI Taxonomy" id="568900"/>
    <lineage>
        <taxon>Eukaryota</taxon>
        <taxon>Sar</taxon>
        <taxon>Stramenopiles</taxon>
        <taxon>Ochrophyta</taxon>
        <taxon>Bacillariophyta</taxon>
        <taxon>Bacillariophyceae</taxon>
        <taxon>Bacillariophycidae</taxon>
        <taxon>Naviculales</taxon>
        <taxon>Naviculaceae</taxon>
        <taxon>Seminavis</taxon>
    </lineage>
</organism>
<gene>
    <name evidence="9" type="ORF">SEMRO_219_G090440.1</name>
</gene>
<dbReference type="Pfam" id="PF08123">
    <property type="entry name" value="DOT1"/>
    <property type="match status" value="1"/>
</dbReference>
<dbReference type="InterPro" id="IPR025789">
    <property type="entry name" value="DOT1_dom"/>
</dbReference>
<evidence type="ECO:0000256" key="6">
    <source>
        <dbReference type="SAM" id="MobiDB-lite"/>
    </source>
</evidence>
<evidence type="ECO:0000256" key="4">
    <source>
        <dbReference type="ARBA" id="ARBA00029821"/>
    </source>
</evidence>
<feature type="region of interest" description="Disordered" evidence="6">
    <location>
        <begin position="202"/>
        <end position="257"/>
    </location>
</feature>